<organism evidence="1 2">
    <name type="scientific">Lentzea waywayandensis</name>
    <dbReference type="NCBI Taxonomy" id="84724"/>
    <lineage>
        <taxon>Bacteria</taxon>
        <taxon>Bacillati</taxon>
        <taxon>Actinomycetota</taxon>
        <taxon>Actinomycetes</taxon>
        <taxon>Pseudonocardiales</taxon>
        <taxon>Pseudonocardiaceae</taxon>
        <taxon>Lentzea</taxon>
    </lineage>
</organism>
<proteinExistence type="predicted"/>
<dbReference type="OrthoDB" id="4303892at2"/>
<gene>
    <name evidence="1" type="ORF">SAMN04488564_11531</name>
</gene>
<protein>
    <submittedName>
        <fullName evidence="1">Uncharacterized protein</fullName>
    </submittedName>
</protein>
<keyword evidence="2" id="KW-1185">Reference proteome</keyword>
<reference evidence="2" key="1">
    <citation type="submission" date="2016-10" db="EMBL/GenBank/DDBJ databases">
        <authorList>
            <person name="Varghese N."/>
            <person name="Submissions S."/>
        </authorList>
    </citation>
    <scope>NUCLEOTIDE SEQUENCE [LARGE SCALE GENOMIC DNA]</scope>
    <source>
        <strain evidence="2">DSM 44232</strain>
    </source>
</reference>
<dbReference type="RefSeq" id="WP_093605028.1">
    <property type="nucleotide sequence ID" value="NZ_FOYL01000015.1"/>
</dbReference>
<accession>A0A1I6FFL2</accession>
<sequence length="112" mass="12126">MIGWAREVAAEDGGDFRSTAIAVIEYQVLGGLMAAGEIGDDGFEEWPGTPAETVRNAVEKCEALNWEPFGAACWLSNAEAGDVRLSWWPAAGRAKFLVRGNGGRLACSWYSW</sequence>
<dbReference type="EMBL" id="FOYL01000015">
    <property type="protein sequence ID" value="SFR28723.1"/>
    <property type="molecule type" value="Genomic_DNA"/>
</dbReference>
<dbReference type="Proteomes" id="UP000198583">
    <property type="component" value="Unassembled WGS sequence"/>
</dbReference>
<evidence type="ECO:0000313" key="2">
    <source>
        <dbReference type="Proteomes" id="UP000198583"/>
    </source>
</evidence>
<evidence type="ECO:0000313" key="1">
    <source>
        <dbReference type="EMBL" id="SFR28723.1"/>
    </source>
</evidence>
<dbReference type="STRING" id="84724.SAMN04488564_11531"/>
<name>A0A1I6FFL2_9PSEU</name>
<dbReference type="AlphaFoldDB" id="A0A1I6FFL2"/>